<organism evidence="2">
    <name type="scientific">Cladocopium goreaui</name>
    <dbReference type="NCBI Taxonomy" id="2562237"/>
    <lineage>
        <taxon>Eukaryota</taxon>
        <taxon>Sar</taxon>
        <taxon>Alveolata</taxon>
        <taxon>Dinophyceae</taxon>
        <taxon>Suessiales</taxon>
        <taxon>Symbiodiniaceae</taxon>
        <taxon>Cladocopium</taxon>
    </lineage>
</organism>
<reference evidence="2" key="1">
    <citation type="submission" date="2022-10" db="EMBL/GenBank/DDBJ databases">
        <authorList>
            <person name="Chen Y."/>
            <person name="Dougan E. K."/>
            <person name="Chan C."/>
            <person name="Rhodes N."/>
            <person name="Thang M."/>
        </authorList>
    </citation>
    <scope>NUCLEOTIDE SEQUENCE</scope>
</reference>
<sequence length="803" mass="92241">MPPTCRGVTYPDNALFCPRIISSVVAVQVLPDEYFDTHKVVTFDLKLGADDAFVQCFRMPETFLKLPMHDNALHEAYHAVTQQQGPPTDLTAWGQQVEQAADLAYRWFQMKEKDCSFQNTISMPKRYRGRCQPAPLVKLPIKSHFKQGRPGDYQPDVEVHTYNTQAKVKQIRRLQALLYLLRKGDWQQAQHVQAWDLWHAIQKCKAFQSNFLRWAQNIPEIGPLPVRLPNPAVLDLILQFAKHDTNHSLWIDKQRWKDKVEYRRSLDYKCQGNSRAFARIRDPTQPGVYDIQNQLVDTAITVPQPDDTTLVYCHSAAQFKPDAILHVHDIPATMVAQDSHCLTVRLHGELPELEQCEIVQNTVITHPNAVMEALQQYWDQYWTLPREKLQPPAAFHQMIHYPPNLLGDQQLDYQDSQEWYQAVRTLNPKTKKCRGKSPDSCLAGALAMPRIASSFSWNGPMLRGLVSQGDPMSVTAMLAIAYAWIQHIQRHTNALAPSAFADNWGWSTTIASQHAPALRATKEMAEFLNMIIDWRKSWLWSTHKEHISTLKAAVKKEAPEEHVPEMLSAMDLGAQLTYRGNSRLGKLRDRLQKANRRLQRLEGQVEPLHSKARLITAGIYPVALYGMELDPQLVLMQRVILSARLPGLQDIHRAEIFAIVVVMERRLFEFHLDAQKRMAQLQQEQKKEVEAYGVKFSEFANTFAIFYLQFTGLLSTDIWPCYDRKLVKSLFVQGAQIFTSGFAQRPSFPYQAWVHDVLRPFLRDHQGTAITAIPDVDWIMSEGQYKVLKEDLKGEWKNRAMAA</sequence>
<gene>
    <name evidence="2" type="ORF">C1SCF055_LOCUS37260</name>
</gene>
<protein>
    <submittedName>
        <fullName evidence="3">RNase H type-1 domain-containing protein</fullName>
    </submittedName>
</protein>
<reference evidence="3 4" key="2">
    <citation type="submission" date="2024-05" db="EMBL/GenBank/DDBJ databases">
        <authorList>
            <person name="Chen Y."/>
            <person name="Shah S."/>
            <person name="Dougan E. K."/>
            <person name="Thang M."/>
            <person name="Chan C."/>
        </authorList>
    </citation>
    <scope>NUCLEOTIDE SEQUENCE [LARGE SCALE GENOMIC DNA]</scope>
</reference>
<dbReference type="EMBL" id="CAMXCT030005368">
    <property type="protein sequence ID" value="CAL4799478.1"/>
    <property type="molecule type" value="Genomic_DNA"/>
</dbReference>
<keyword evidence="1" id="KW-0175">Coiled coil</keyword>
<dbReference type="EMBL" id="CAMXCT010005368">
    <property type="protein sequence ID" value="CAI4012166.1"/>
    <property type="molecule type" value="Genomic_DNA"/>
</dbReference>
<evidence type="ECO:0000313" key="2">
    <source>
        <dbReference type="EMBL" id="CAI4012166.1"/>
    </source>
</evidence>
<keyword evidence="4" id="KW-1185">Reference proteome</keyword>
<evidence type="ECO:0000256" key="1">
    <source>
        <dbReference type="SAM" id="Coils"/>
    </source>
</evidence>
<proteinExistence type="predicted"/>
<evidence type="ECO:0000313" key="4">
    <source>
        <dbReference type="Proteomes" id="UP001152797"/>
    </source>
</evidence>
<accession>A0A9P1DME8</accession>
<dbReference type="Proteomes" id="UP001152797">
    <property type="component" value="Unassembled WGS sequence"/>
</dbReference>
<feature type="coiled-coil region" evidence="1">
    <location>
        <begin position="584"/>
        <end position="611"/>
    </location>
</feature>
<feature type="non-terminal residue" evidence="2">
    <location>
        <position position="803"/>
    </location>
</feature>
<evidence type="ECO:0000313" key="3">
    <source>
        <dbReference type="EMBL" id="CAL4799478.1"/>
    </source>
</evidence>
<name>A0A9P1DME8_9DINO</name>
<dbReference type="AlphaFoldDB" id="A0A9P1DME8"/>
<comment type="caution">
    <text evidence="2">The sequence shown here is derived from an EMBL/GenBank/DDBJ whole genome shotgun (WGS) entry which is preliminary data.</text>
</comment>
<dbReference type="EMBL" id="CAMXCT020005368">
    <property type="protein sequence ID" value="CAL1165541.1"/>
    <property type="molecule type" value="Genomic_DNA"/>
</dbReference>